<dbReference type="InterPro" id="IPR011006">
    <property type="entry name" value="CheY-like_superfamily"/>
</dbReference>
<evidence type="ECO:0000256" key="1">
    <source>
        <dbReference type="PROSITE-ProRule" id="PRU00169"/>
    </source>
</evidence>
<feature type="modified residue" description="4-aspartylphosphate" evidence="1">
    <location>
        <position position="65"/>
    </location>
</feature>
<dbReference type="SUPFAM" id="SSF52172">
    <property type="entry name" value="CheY-like"/>
    <property type="match status" value="1"/>
</dbReference>
<feature type="domain" description="Response regulatory" evidence="2">
    <location>
        <begin position="4"/>
        <end position="135"/>
    </location>
</feature>
<dbReference type="Proteomes" id="UP000294930">
    <property type="component" value="Unassembled WGS sequence"/>
</dbReference>
<proteinExistence type="predicted"/>
<keyword evidence="4" id="KW-1185">Reference proteome</keyword>
<protein>
    <submittedName>
        <fullName evidence="3">CheY-like chemotaxis protein</fullName>
    </submittedName>
</protein>
<dbReference type="PROSITE" id="PS50110">
    <property type="entry name" value="RESPONSE_REGULATORY"/>
    <property type="match status" value="1"/>
</dbReference>
<reference evidence="3 4" key="1">
    <citation type="submission" date="2019-03" db="EMBL/GenBank/DDBJ databases">
        <title>Genomic Encyclopedia of Type Strains, Phase III (KMG-III): the genomes of soil and plant-associated and newly described type strains.</title>
        <authorList>
            <person name="Whitman W."/>
        </authorList>
    </citation>
    <scope>NUCLEOTIDE SEQUENCE [LARGE SCALE GENOMIC DNA]</scope>
    <source>
        <strain evidence="3 4">CGMCC 1.10957</strain>
    </source>
</reference>
<dbReference type="PANTHER" id="PTHR44520:SF2">
    <property type="entry name" value="RESPONSE REGULATOR RCP1"/>
    <property type="match status" value="1"/>
</dbReference>
<dbReference type="PANTHER" id="PTHR44520">
    <property type="entry name" value="RESPONSE REGULATOR RCP1-RELATED"/>
    <property type="match status" value="1"/>
</dbReference>
<sequence length="157" mass="18344">MKLNIMLIDDNKIDLFVSQKTIEKVVPDCNVRTFVNANSALKFLQILDGKTVYPTLSLPDIILLDISMPFMDGFQFLEEFKKLKKPKRKEIKIYMLSATTNLKDVIKAKNELLCEDLIYKPLRKDHIYKVFSKIETYSSNCKYHKENYNSDALRITP</sequence>
<dbReference type="Pfam" id="PF00072">
    <property type="entry name" value="Response_reg"/>
    <property type="match status" value="1"/>
</dbReference>
<accession>A0ABY2G5C8</accession>
<gene>
    <name evidence="3" type="ORF">A8975_1972</name>
</gene>
<dbReference type="SMART" id="SM00448">
    <property type="entry name" value="REC"/>
    <property type="match status" value="1"/>
</dbReference>
<dbReference type="RefSeq" id="WP_134200156.1">
    <property type="nucleotide sequence ID" value="NZ_SOQZ01000004.1"/>
</dbReference>
<evidence type="ECO:0000259" key="2">
    <source>
        <dbReference type="PROSITE" id="PS50110"/>
    </source>
</evidence>
<dbReference type="InterPro" id="IPR001789">
    <property type="entry name" value="Sig_transdc_resp-reg_receiver"/>
</dbReference>
<dbReference type="EMBL" id="SOQZ01000004">
    <property type="protein sequence ID" value="TDY11335.1"/>
    <property type="molecule type" value="Genomic_DNA"/>
</dbReference>
<organism evidence="3 4">
    <name type="scientific">Meridianimaribacter flavus</name>
    <dbReference type="NCBI Taxonomy" id="571115"/>
    <lineage>
        <taxon>Bacteria</taxon>
        <taxon>Pseudomonadati</taxon>
        <taxon>Bacteroidota</taxon>
        <taxon>Flavobacteriia</taxon>
        <taxon>Flavobacteriales</taxon>
        <taxon>Flavobacteriaceae</taxon>
        <taxon>Meridianimaribacter</taxon>
    </lineage>
</organism>
<dbReference type="Gene3D" id="3.40.50.2300">
    <property type="match status" value="1"/>
</dbReference>
<name>A0ABY2G5C8_9FLAO</name>
<keyword evidence="1" id="KW-0597">Phosphoprotein</keyword>
<dbReference type="InterPro" id="IPR052893">
    <property type="entry name" value="TCS_response_regulator"/>
</dbReference>
<comment type="caution">
    <text evidence="3">The sequence shown here is derived from an EMBL/GenBank/DDBJ whole genome shotgun (WGS) entry which is preliminary data.</text>
</comment>
<evidence type="ECO:0000313" key="3">
    <source>
        <dbReference type="EMBL" id="TDY11335.1"/>
    </source>
</evidence>
<evidence type="ECO:0000313" key="4">
    <source>
        <dbReference type="Proteomes" id="UP000294930"/>
    </source>
</evidence>